<organism evidence="11 12">
    <name type="scientific">Clostridium thailandense</name>
    <dbReference type="NCBI Taxonomy" id="2794346"/>
    <lineage>
        <taxon>Bacteria</taxon>
        <taxon>Bacillati</taxon>
        <taxon>Bacillota</taxon>
        <taxon>Clostridia</taxon>
        <taxon>Eubacteriales</taxon>
        <taxon>Clostridiaceae</taxon>
        <taxon>Clostridium</taxon>
    </lineage>
</organism>
<keyword evidence="7 9" id="KW-0472">Membrane</keyword>
<feature type="transmembrane region" description="Helical" evidence="9">
    <location>
        <begin position="413"/>
        <end position="431"/>
    </location>
</feature>
<evidence type="ECO:0000256" key="8">
    <source>
        <dbReference type="ARBA" id="ARBA00038435"/>
    </source>
</evidence>
<accession>A0A949U267</accession>
<protein>
    <submittedName>
        <fullName evidence="11">Na+/H+ antiporter NhaC family protein</fullName>
    </submittedName>
</protein>
<dbReference type="Proteomes" id="UP000694308">
    <property type="component" value="Unassembled WGS sequence"/>
</dbReference>
<name>A0A949U267_9CLOT</name>
<feature type="transmembrane region" description="Helical" evidence="9">
    <location>
        <begin position="341"/>
        <end position="365"/>
    </location>
</feature>
<evidence type="ECO:0000256" key="5">
    <source>
        <dbReference type="ARBA" id="ARBA00022692"/>
    </source>
</evidence>
<comment type="similarity">
    <text evidence="8">Belongs to the NhaC Na(+)/H(+) (TC 2.A.35) antiporter family.</text>
</comment>
<proteinExistence type="inferred from homology"/>
<evidence type="ECO:0000259" key="10">
    <source>
        <dbReference type="Pfam" id="PF03553"/>
    </source>
</evidence>
<dbReference type="PANTHER" id="PTHR33451:SF3">
    <property type="entry name" value="MALATE-2H(+)_NA(+)-LACTATE ANTIPORTER"/>
    <property type="match status" value="1"/>
</dbReference>
<evidence type="ECO:0000313" key="12">
    <source>
        <dbReference type="Proteomes" id="UP000694308"/>
    </source>
</evidence>
<feature type="transmembrane region" description="Helical" evidence="9">
    <location>
        <begin position="181"/>
        <end position="199"/>
    </location>
</feature>
<evidence type="ECO:0000256" key="4">
    <source>
        <dbReference type="ARBA" id="ARBA00022475"/>
    </source>
</evidence>
<dbReference type="Pfam" id="PF03553">
    <property type="entry name" value="Na_H_antiporter"/>
    <property type="match status" value="1"/>
</dbReference>
<feature type="transmembrane region" description="Helical" evidence="9">
    <location>
        <begin position="60"/>
        <end position="79"/>
    </location>
</feature>
<reference evidence="11" key="1">
    <citation type="submission" date="2020-12" db="EMBL/GenBank/DDBJ databases">
        <title>Clostridium thailandense sp. nov., a novel acetogenic bacterium isolated from peat land soil in Thailand.</title>
        <authorList>
            <person name="Chaikitkaew S."/>
            <person name="Birkeland N.K."/>
        </authorList>
    </citation>
    <scope>NUCLEOTIDE SEQUENCE</scope>
    <source>
        <strain evidence="11">PL3</strain>
    </source>
</reference>
<keyword evidence="2" id="KW-0813">Transport</keyword>
<dbReference type="PANTHER" id="PTHR33451">
    <property type="entry name" value="MALATE-2H(+)/NA(+)-LACTATE ANTIPORTER"/>
    <property type="match status" value="1"/>
</dbReference>
<comment type="caution">
    <text evidence="11">The sequence shown here is derived from an EMBL/GenBank/DDBJ whole genome shotgun (WGS) entry which is preliminary data.</text>
</comment>
<gene>
    <name evidence="11" type="ORF">I6U48_24335</name>
</gene>
<dbReference type="AlphaFoldDB" id="A0A949U267"/>
<keyword evidence="6 9" id="KW-1133">Transmembrane helix</keyword>
<keyword evidence="4" id="KW-1003">Cell membrane</keyword>
<evidence type="ECO:0000256" key="1">
    <source>
        <dbReference type="ARBA" id="ARBA00004651"/>
    </source>
</evidence>
<comment type="subcellular location">
    <subcellularLocation>
        <location evidence="1">Cell membrane</location>
        <topology evidence="1">Multi-pass membrane protein</topology>
    </subcellularLocation>
</comment>
<dbReference type="EMBL" id="JAEEGC010000149">
    <property type="protein sequence ID" value="MBV7276025.1"/>
    <property type="molecule type" value="Genomic_DNA"/>
</dbReference>
<feature type="transmembrane region" description="Helical" evidence="9">
    <location>
        <begin position="288"/>
        <end position="314"/>
    </location>
</feature>
<evidence type="ECO:0000256" key="9">
    <source>
        <dbReference type="SAM" id="Phobius"/>
    </source>
</evidence>
<evidence type="ECO:0000256" key="7">
    <source>
        <dbReference type="ARBA" id="ARBA00023136"/>
    </source>
</evidence>
<evidence type="ECO:0000256" key="3">
    <source>
        <dbReference type="ARBA" id="ARBA00022449"/>
    </source>
</evidence>
<evidence type="ECO:0000313" key="11">
    <source>
        <dbReference type="EMBL" id="MBV7276025.1"/>
    </source>
</evidence>
<evidence type="ECO:0000256" key="6">
    <source>
        <dbReference type="ARBA" id="ARBA00022989"/>
    </source>
</evidence>
<dbReference type="InterPro" id="IPR052180">
    <property type="entry name" value="NhaC_Na-H+_Antiporter"/>
</dbReference>
<dbReference type="GO" id="GO:0015297">
    <property type="term" value="F:antiporter activity"/>
    <property type="evidence" value="ECO:0007669"/>
    <property type="project" value="UniProtKB-KW"/>
</dbReference>
<keyword evidence="3" id="KW-0050">Antiport</keyword>
<sequence length="454" mass="49737">MDLIVAFIVTFVILVISVYKGIFLGYPLMASLSIISIMAAKRGYAWKDILKMVYQGGKKAFIVIQVFILIGAIISVWMASGTVPAIVYYGVKLIKPDAFVLYAFLISCFVSFLIGTSVGTSGTVGVALMVIAKSGNVNITATAGAIIAGAYFGDRCSPMSSSANLVSYITETNIYENIKNMIKTSIVPFGFSIIFYYVISRIFPLHSASNGLNIEILRTYNVNLIVLLPALIIVIFSVFKVNVKISIITSIIVAFLLSVFIQHQTVVDCIKFTIFGYSMDKENPLYSIIKGGGIISMIKTCVIIFVASAFAGIIEGTKMLNSVEKLTQSVDSRYGIFKNMIVVSIITGAVGCSQAFAVILTHMLNRKAYEKNKVNNSYMAVDLENTAILIAALIPWNVAVLVPMTILGTGATSIAYAFYIYFLPIWNLVFLKFNKNKADFKEDKISNLPYSYLD</sequence>
<feature type="domain" description="Na+/H+ antiporter NhaC-like C-terminal" evidence="10">
    <location>
        <begin position="149"/>
        <end position="425"/>
    </location>
</feature>
<keyword evidence="12" id="KW-1185">Reference proteome</keyword>
<keyword evidence="5 9" id="KW-0812">Transmembrane</keyword>
<dbReference type="GO" id="GO:0005886">
    <property type="term" value="C:plasma membrane"/>
    <property type="evidence" value="ECO:0007669"/>
    <property type="project" value="UniProtKB-SubCell"/>
</dbReference>
<feature type="transmembrane region" description="Helical" evidence="9">
    <location>
        <begin position="245"/>
        <end position="267"/>
    </location>
</feature>
<dbReference type="RefSeq" id="WP_218323071.1">
    <property type="nucleotide sequence ID" value="NZ_JAEEGC010000149.1"/>
</dbReference>
<feature type="transmembrane region" description="Helical" evidence="9">
    <location>
        <begin position="220"/>
        <end position="239"/>
    </location>
</feature>
<feature type="transmembrane region" description="Helical" evidence="9">
    <location>
        <begin position="386"/>
        <end position="407"/>
    </location>
</feature>
<feature type="transmembrane region" description="Helical" evidence="9">
    <location>
        <begin position="6"/>
        <end position="39"/>
    </location>
</feature>
<dbReference type="InterPro" id="IPR018461">
    <property type="entry name" value="Na/H_Antiport_NhaC-like_C"/>
</dbReference>
<evidence type="ECO:0000256" key="2">
    <source>
        <dbReference type="ARBA" id="ARBA00022448"/>
    </source>
</evidence>
<feature type="transmembrane region" description="Helical" evidence="9">
    <location>
        <begin position="135"/>
        <end position="153"/>
    </location>
</feature>
<feature type="transmembrane region" description="Helical" evidence="9">
    <location>
        <begin position="99"/>
        <end position="128"/>
    </location>
</feature>